<proteinExistence type="predicted"/>
<gene>
    <name evidence="3" type="primary">MAL13P1.96</name>
    <name evidence="3" type="ORF">g.26044</name>
</gene>
<evidence type="ECO:0000313" key="3">
    <source>
        <dbReference type="EMBL" id="JAT52675.1"/>
    </source>
</evidence>
<feature type="coiled-coil region" evidence="1">
    <location>
        <begin position="202"/>
        <end position="260"/>
    </location>
</feature>
<feature type="compositionally biased region" description="Low complexity" evidence="2">
    <location>
        <begin position="132"/>
        <end position="153"/>
    </location>
</feature>
<reference evidence="3" key="1">
    <citation type="submission" date="2015-07" db="EMBL/GenBank/DDBJ databases">
        <title>Transcriptome Assembly of Anthurium amnicola.</title>
        <authorList>
            <person name="Suzuki J."/>
        </authorList>
    </citation>
    <scope>NUCLEOTIDE SEQUENCE</scope>
</reference>
<dbReference type="EMBL" id="GDJX01015261">
    <property type="protein sequence ID" value="JAT52675.1"/>
    <property type="molecule type" value="Transcribed_RNA"/>
</dbReference>
<sequence>STSSPTPLRLSHLSPIPLTISGFFSPACKMGSVAPCEPDPEGDDGFSAALQRDDALVAHLLISLSHSQACVPWRHRLEPAAVDGEDAVLEPKPRQLLLSPQAKWGRKGLRSRCGTAPEGVLAAKRTEGARRGSPTTPLSWSGGSGTSGSVCGGRPTPSVDERRGSKRAAPEPRGTARVQPLRLRLTAEGVISLAVGGPPGKKKKKKETLAELRAMTDSLSREQQGLLEDLEKQKEIYGALREENLRLKKLESNFSSHEKVSRPILTHVVCKEEEKLEQPQHLPPIPESQTVKAPRTASVTPQGGGEEGPEESHFMGSSTSAPRHKFLIDLNCIPDD</sequence>
<evidence type="ECO:0000256" key="1">
    <source>
        <dbReference type="SAM" id="Coils"/>
    </source>
</evidence>
<dbReference type="AlphaFoldDB" id="A0A1D1YDE2"/>
<organism evidence="3">
    <name type="scientific">Anthurium amnicola</name>
    <dbReference type="NCBI Taxonomy" id="1678845"/>
    <lineage>
        <taxon>Eukaryota</taxon>
        <taxon>Viridiplantae</taxon>
        <taxon>Streptophyta</taxon>
        <taxon>Embryophyta</taxon>
        <taxon>Tracheophyta</taxon>
        <taxon>Spermatophyta</taxon>
        <taxon>Magnoliopsida</taxon>
        <taxon>Liliopsida</taxon>
        <taxon>Araceae</taxon>
        <taxon>Pothoideae</taxon>
        <taxon>Potheae</taxon>
        <taxon>Anthurium</taxon>
    </lineage>
</organism>
<protein>
    <submittedName>
        <fullName evidence="3">Structural maintenance of chromosomes protein 2</fullName>
    </submittedName>
</protein>
<accession>A0A1D1YDE2</accession>
<dbReference type="PANTHER" id="PTHR35099">
    <property type="entry name" value="OS02G0182700 PROTEIN"/>
    <property type="match status" value="1"/>
</dbReference>
<feature type="compositionally biased region" description="Polar residues" evidence="2">
    <location>
        <begin position="287"/>
        <end position="301"/>
    </location>
</feature>
<feature type="region of interest" description="Disordered" evidence="2">
    <location>
        <begin position="108"/>
        <end position="179"/>
    </location>
</feature>
<keyword evidence="1" id="KW-0175">Coiled coil</keyword>
<name>A0A1D1YDE2_9ARAE</name>
<feature type="region of interest" description="Disordered" evidence="2">
    <location>
        <begin position="274"/>
        <end position="321"/>
    </location>
</feature>
<evidence type="ECO:0000256" key="2">
    <source>
        <dbReference type="SAM" id="MobiDB-lite"/>
    </source>
</evidence>
<feature type="non-terminal residue" evidence="3">
    <location>
        <position position="1"/>
    </location>
</feature>
<dbReference type="PANTHER" id="PTHR35099:SF2">
    <property type="entry name" value="OS02G0182700 PROTEIN"/>
    <property type="match status" value="1"/>
</dbReference>